<dbReference type="HOGENOM" id="CLU_3191359_0_0_1"/>
<dbReference type="Proteomes" id="UP000030751">
    <property type="component" value="Unassembled WGS sequence"/>
</dbReference>
<proteinExistence type="predicted"/>
<dbReference type="EMBL" id="JH650970">
    <property type="protein sequence ID" value="EXA46515.1"/>
    <property type="molecule type" value="Genomic_DNA"/>
</dbReference>
<sequence length="46" mass="4665">MASMGIPQNGKHHHLDGPIGGGVTLQQGPKRPGGATFKRGNCSVIG</sequence>
<accession>W9Q3U7</accession>
<gene>
    <name evidence="2" type="ORF">FOVG_03883</name>
</gene>
<protein>
    <submittedName>
        <fullName evidence="2">Uncharacterized protein</fullName>
    </submittedName>
</protein>
<reference evidence="2" key="1">
    <citation type="submission" date="2011-10" db="EMBL/GenBank/DDBJ databases">
        <title>The Genome Sequence of Fusarium oxysporum HDV247.</title>
        <authorList>
            <consortium name="The Broad Institute Genome Sequencing Platform"/>
            <person name="Ma L.-J."/>
            <person name="Gale L.R."/>
            <person name="Schwartz D.C."/>
            <person name="Zhou S."/>
            <person name="Corby-Kistler H."/>
            <person name="Young S.K."/>
            <person name="Zeng Q."/>
            <person name="Gargeya S."/>
            <person name="Fitzgerald M."/>
            <person name="Haas B."/>
            <person name="Abouelleil A."/>
            <person name="Alvarado L."/>
            <person name="Arachchi H.M."/>
            <person name="Berlin A."/>
            <person name="Brown A."/>
            <person name="Chapman S.B."/>
            <person name="Chen Z."/>
            <person name="Dunbar C."/>
            <person name="Freedman E."/>
            <person name="Gearin G."/>
            <person name="Goldberg J."/>
            <person name="Griggs A."/>
            <person name="Gujja S."/>
            <person name="Heiman D."/>
            <person name="Howarth C."/>
            <person name="Larson L."/>
            <person name="Lui A."/>
            <person name="MacDonald P.J.P."/>
            <person name="Montmayeur A."/>
            <person name="Murphy C."/>
            <person name="Neiman D."/>
            <person name="Pearson M."/>
            <person name="Priest M."/>
            <person name="Roberts A."/>
            <person name="Saif S."/>
            <person name="Shea T."/>
            <person name="Shenoy N."/>
            <person name="Sisk P."/>
            <person name="Stolte C."/>
            <person name="Sykes S."/>
            <person name="Wortman J."/>
            <person name="Nusbaum C."/>
            <person name="Birren B."/>
        </authorList>
    </citation>
    <scope>NUCLEOTIDE SEQUENCE [LARGE SCALE GENOMIC DNA]</scope>
    <source>
        <strain evidence="2">HDV247</strain>
    </source>
</reference>
<evidence type="ECO:0000256" key="1">
    <source>
        <dbReference type="SAM" id="MobiDB-lite"/>
    </source>
</evidence>
<name>W9Q3U7_FUSOX</name>
<evidence type="ECO:0000313" key="2">
    <source>
        <dbReference type="EMBL" id="EXA46515.1"/>
    </source>
</evidence>
<feature type="region of interest" description="Disordered" evidence="1">
    <location>
        <begin position="1"/>
        <end position="46"/>
    </location>
</feature>
<reference evidence="2" key="2">
    <citation type="submission" date="2012-05" db="EMBL/GenBank/DDBJ databases">
        <title>Annotation of the Genome Sequence of Fusarium oxysporum HDV247.</title>
        <authorList>
            <consortium name="The Broad Institute Genomics Platform"/>
            <person name="Ma L.-J."/>
            <person name="Corby-Kistler H."/>
            <person name="Broz K."/>
            <person name="Gale L.R."/>
            <person name="Jonkers W."/>
            <person name="O'Donnell K."/>
            <person name="Ploetz R."/>
            <person name="Steinberg C."/>
            <person name="Schwartz D.C."/>
            <person name="VanEtten H."/>
            <person name="Zhou S."/>
            <person name="Young S.K."/>
            <person name="Zeng Q."/>
            <person name="Gargeya S."/>
            <person name="Fitzgerald M."/>
            <person name="Abouelleil A."/>
            <person name="Alvarado L."/>
            <person name="Chapman S.B."/>
            <person name="Gainer-Dewar J."/>
            <person name="Goldberg J."/>
            <person name="Griggs A."/>
            <person name="Gujja S."/>
            <person name="Hansen M."/>
            <person name="Howarth C."/>
            <person name="Imamovic A."/>
            <person name="Ireland A."/>
            <person name="Larimer J."/>
            <person name="McCowan C."/>
            <person name="Murphy C."/>
            <person name="Pearson M."/>
            <person name="Poon T.W."/>
            <person name="Priest M."/>
            <person name="Roberts A."/>
            <person name="Saif S."/>
            <person name="Shea T."/>
            <person name="Sykes S."/>
            <person name="Wortman J."/>
            <person name="Nusbaum C."/>
            <person name="Birren B."/>
        </authorList>
    </citation>
    <scope>NUCLEOTIDE SEQUENCE</scope>
    <source>
        <strain evidence="2">HDV247</strain>
    </source>
</reference>
<organism evidence="2">
    <name type="scientific">Fusarium oxysporum f. sp. pisi HDV247</name>
    <dbReference type="NCBI Taxonomy" id="1080344"/>
    <lineage>
        <taxon>Eukaryota</taxon>
        <taxon>Fungi</taxon>
        <taxon>Dikarya</taxon>
        <taxon>Ascomycota</taxon>
        <taxon>Pezizomycotina</taxon>
        <taxon>Sordariomycetes</taxon>
        <taxon>Hypocreomycetidae</taxon>
        <taxon>Hypocreales</taxon>
        <taxon>Nectriaceae</taxon>
        <taxon>Fusarium</taxon>
        <taxon>Fusarium oxysporum species complex</taxon>
    </lineage>
</organism>
<dbReference type="AlphaFoldDB" id="W9Q3U7"/>